<evidence type="ECO:0000256" key="1">
    <source>
        <dbReference type="ARBA" id="ARBA00004127"/>
    </source>
</evidence>
<dbReference type="NCBIfam" id="TIGR01297">
    <property type="entry name" value="CDF"/>
    <property type="match status" value="1"/>
</dbReference>
<dbReference type="InterPro" id="IPR027469">
    <property type="entry name" value="Cation_efflux_TMD_sf"/>
</dbReference>
<evidence type="ECO:0000256" key="5">
    <source>
        <dbReference type="ARBA" id="ARBA00022989"/>
    </source>
</evidence>
<dbReference type="InterPro" id="IPR027470">
    <property type="entry name" value="Cation_efflux_CTD"/>
</dbReference>
<reference evidence="12" key="3">
    <citation type="submission" date="2017-07" db="EMBL/GenBank/DDBJ databases">
        <title>WGS assembly of Populus trichocarpa.</title>
        <authorList>
            <person name="Tuskan G."/>
            <person name="Difazio S."/>
            <person name="Jansson S."/>
            <person name="Bohlmann J."/>
            <person name="Grigoriev I."/>
            <person name="Hellsten U."/>
            <person name="Putnam N."/>
            <person name="Ralph S."/>
            <person name="Rombauts S."/>
            <person name="Salamov A."/>
            <person name="Schein J."/>
            <person name="Sterck L."/>
            <person name="Aerts A."/>
            <person name="Bhalerao R."/>
            <person name="Bhalerao R."/>
            <person name="Blaudez D."/>
            <person name="Boerjan W."/>
            <person name="Brun A."/>
            <person name="Brunner A."/>
            <person name="Busov V."/>
            <person name="Campbell M."/>
            <person name="Carlson J."/>
            <person name="Chalot M."/>
            <person name="Chapman J."/>
            <person name="Chen G."/>
            <person name="Cooper D."/>
            <person name="Coutinho P."/>
            <person name="Couturier J."/>
            <person name="Covert S."/>
            <person name="Cronk Q."/>
            <person name="Cunningham R."/>
            <person name="Davis J."/>
            <person name="Degroeve S."/>
            <person name="Dejardin A."/>
            <person name="Depamphilis C."/>
            <person name="Detter J."/>
            <person name="Dirks B."/>
            <person name="Dubchak I."/>
            <person name="Duplessis S."/>
            <person name="Ehlting J."/>
            <person name="Ellis B."/>
            <person name="Gendler K."/>
            <person name="Goodstein D."/>
            <person name="Gribskov M."/>
            <person name="Grimwood J."/>
            <person name="Groover A."/>
            <person name="Gunter L."/>
            <person name="Hamberger B."/>
            <person name="Heinze B."/>
            <person name="Helariutta Y."/>
            <person name="Henrissat B."/>
            <person name="Holligan D."/>
            <person name="Holt R."/>
            <person name="Huang W."/>
            <person name="Islam-Faridi N."/>
            <person name="Jones S."/>
            <person name="Jones-Rhoades M."/>
            <person name="Jorgensen R."/>
            <person name="Joshi C."/>
            <person name="Kangasjarvi J."/>
            <person name="Karlsson J."/>
            <person name="Kelleher C."/>
            <person name="Kirkpatrick R."/>
            <person name="Kirst M."/>
            <person name="Kohler A."/>
            <person name="Kalluri U."/>
            <person name="Larimer F."/>
            <person name="Leebens-Mack J."/>
            <person name="Leple J."/>
            <person name="Locascio P."/>
            <person name="Lou Y."/>
            <person name="Lucas S."/>
            <person name="Martin F."/>
            <person name="Montanini B."/>
            <person name="Napoli C."/>
            <person name="Nelson D."/>
            <person name="Nelson C."/>
            <person name="Nieminen K."/>
            <person name="Nilsson O."/>
            <person name="Pereda V."/>
            <person name="Peter G."/>
            <person name="Philippe R."/>
            <person name="Pilate G."/>
            <person name="Poliakov A."/>
            <person name="Razumovskaya J."/>
            <person name="Richardson P."/>
            <person name="Rinaldi C."/>
            <person name="Ritland K."/>
            <person name="Rouze P."/>
            <person name="Ryaboy D."/>
            <person name="Schmutz J."/>
            <person name="Schrader J."/>
            <person name="Segerman B."/>
            <person name="Shin H."/>
            <person name="Siddiqui A."/>
            <person name="Sterky F."/>
            <person name="Terry A."/>
            <person name="Tsai C."/>
            <person name="Uberbacher E."/>
            <person name="Unneberg P."/>
            <person name="Vahala J."/>
            <person name="Wall K."/>
            <person name="Wessler S."/>
            <person name="Yang G."/>
            <person name="Yin T."/>
            <person name="Douglas C."/>
            <person name="Marra M."/>
            <person name="Sandberg G."/>
            <person name="Van De Peer Y."/>
            <person name="Rokhsar D."/>
        </authorList>
    </citation>
    <scope>NUCLEOTIDE SEQUENCE</scope>
    <source>
        <strain evidence="12">Nisqually-1</strain>
    </source>
</reference>
<keyword evidence="7 8" id="KW-0472">Membrane</keyword>
<dbReference type="eggNOG" id="KOG1485">
    <property type="taxonomic scope" value="Eukaryota"/>
</dbReference>
<dbReference type="OMA" id="CWALRNQ"/>
<dbReference type="SUPFAM" id="SSF161111">
    <property type="entry name" value="Cation efflux protein transmembrane domain-like"/>
    <property type="match status" value="1"/>
</dbReference>
<dbReference type="EMBL" id="EF453693">
    <property type="protein sequence ID" value="ABP68858.1"/>
    <property type="molecule type" value="mRNA"/>
</dbReference>
<dbReference type="GeneID" id="7458610"/>
<dbReference type="FunCoup" id="A4ZUV2">
    <property type="interactions" value="130"/>
</dbReference>
<dbReference type="InterPro" id="IPR050291">
    <property type="entry name" value="CDF_Transporter"/>
</dbReference>
<feature type="transmembrane region" description="Helical" evidence="8">
    <location>
        <begin position="129"/>
        <end position="153"/>
    </location>
</feature>
<reference evidence="12 13" key="1">
    <citation type="journal article" date="2006" name="Science">
        <title>The genome of black cottonwood, Populus trichocarpa (Torr. &amp; Gray).</title>
        <authorList>
            <person name="Tuskan G.A."/>
            <person name="Difazio S."/>
            <person name="Jansson S."/>
            <person name="Bohlmann J."/>
            <person name="Grigoriev I."/>
            <person name="Hellsten U."/>
            <person name="Putnam N."/>
            <person name="Ralph S."/>
            <person name="Rombauts S."/>
            <person name="Salamov A."/>
            <person name="Schein J."/>
            <person name="Sterck L."/>
            <person name="Aerts A."/>
            <person name="Bhalerao R.R."/>
            <person name="Bhalerao R.P."/>
            <person name="Blaudez D."/>
            <person name="Boerjan W."/>
            <person name="Brun A."/>
            <person name="Brunner A."/>
            <person name="Busov V."/>
            <person name="Campbell M."/>
            <person name="Carlson J."/>
            <person name="Chalot M."/>
            <person name="Chapman J."/>
            <person name="Chen G.L."/>
            <person name="Cooper D."/>
            <person name="Coutinho P.M."/>
            <person name="Couturier J."/>
            <person name="Covert S."/>
            <person name="Cronk Q."/>
            <person name="Cunningham R."/>
            <person name="Davis J."/>
            <person name="Degroeve S."/>
            <person name="Dejardin A."/>
            <person name="Depamphilis C."/>
            <person name="Detter J."/>
            <person name="Dirks B."/>
            <person name="Dubchak I."/>
            <person name="Duplessis S."/>
            <person name="Ehlting J."/>
            <person name="Ellis B."/>
            <person name="Gendler K."/>
            <person name="Goodstein D."/>
            <person name="Gribskov M."/>
            <person name="Grimwood J."/>
            <person name="Groover A."/>
            <person name="Gunter L."/>
            <person name="Hamberger B."/>
            <person name="Heinze B."/>
            <person name="Helariutta Y."/>
            <person name="Henrissat B."/>
            <person name="Holligan D."/>
            <person name="Holt R."/>
            <person name="Huang W."/>
            <person name="Islam-Faridi N."/>
            <person name="Jones S."/>
            <person name="Jones-Rhoades M."/>
            <person name="Jorgensen R."/>
            <person name="Joshi C."/>
            <person name="Kangasjarvi J."/>
            <person name="Karlsson J."/>
            <person name="Kelleher C."/>
            <person name="Kirkpatrick R."/>
            <person name="Kirst M."/>
            <person name="Kohler A."/>
            <person name="Kalluri U."/>
            <person name="Larimer F."/>
            <person name="Leebens-Mack J."/>
            <person name="Leple J.C."/>
            <person name="Locascio P."/>
            <person name="Lou Y."/>
            <person name="Lucas S."/>
            <person name="Martin F."/>
            <person name="Montanini B."/>
            <person name="Napoli C."/>
            <person name="Nelson D.R."/>
            <person name="Nelson C."/>
            <person name="Nieminen K."/>
            <person name="Nilsson O."/>
            <person name="Pereda V."/>
            <person name="Peter G."/>
            <person name="Philippe R."/>
            <person name="Pilate G."/>
            <person name="Poliakov A."/>
            <person name="Razumovskaya J."/>
            <person name="Richardson P."/>
            <person name="Rinaldi C."/>
            <person name="Ritland K."/>
            <person name="Rouze P."/>
            <person name="Ryaboy D."/>
            <person name="Schmutz J."/>
            <person name="Schrader J."/>
            <person name="Segerman B."/>
            <person name="Shin H."/>
            <person name="Siddiqui A."/>
            <person name="Sterky F."/>
            <person name="Terry A."/>
            <person name="Tsai C.J."/>
            <person name="Uberbacher E."/>
            <person name="Unneberg P."/>
            <person name="Vahala J."/>
            <person name="Wall K."/>
            <person name="Wessler S."/>
            <person name="Yang G."/>
            <person name="Yin T."/>
            <person name="Douglas C."/>
            <person name="Marra M."/>
            <person name="Sandberg G."/>
            <person name="Van de Peer Y."/>
            <person name="Rokhsar D."/>
        </authorList>
    </citation>
    <scope>NUCLEOTIDE SEQUENCE [LARGE SCALE GENOMIC DNA]</scope>
    <source>
        <strain evidence="13">cv. Nisqually</strain>
        <strain evidence="12">Nisqually-1</strain>
    </source>
</reference>
<comment type="subcellular location">
    <subcellularLocation>
        <location evidence="1">Endomembrane system</location>
        <topology evidence="1">Multi-pass membrane protein</topology>
    </subcellularLocation>
</comment>
<dbReference type="KEGG" id="pop:7458610"/>
<dbReference type="GO" id="GO:0016020">
    <property type="term" value="C:membrane"/>
    <property type="evidence" value="ECO:0000318"/>
    <property type="project" value="GO_Central"/>
</dbReference>
<dbReference type="Pfam" id="PF01545">
    <property type="entry name" value="Cation_efflux"/>
    <property type="match status" value="1"/>
</dbReference>
<evidence type="ECO:0000256" key="2">
    <source>
        <dbReference type="ARBA" id="ARBA00008873"/>
    </source>
</evidence>
<gene>
    <name evidence="11" type="primary">MTP11.1</name>
    <name evidence="12" type="ORF">POPTR_010G211300</name>
</gene>
<evidence type="ECO:0000256" key="7">
    <source>
        <dbReference type="ARBA" id="ARBA00023136"/>
    </source>
</evidence>
<keyword evidence="6" id="KW-0406">Ion transport</keyword>
<evidence type="ECO:0000256" key="4">
    <source>
        <dbReference type="ARBA" id="ARBA00022692"/>
    </source>
</evidence>
<feature type="transmembrane region" description="Helical" evidence="8">
    <location>
        <begin position="249"/>
        <end position="268"/>
    </location>
</feature>
<dbReference type="AlphaFoldDB" id="A4ZUV2"/>
<dbReference type="OrthoDB" id="78296at2759"/>
<evidence type="ECO:0000259" key="9">
    <source>
        <dbReference type="Pfam" id="PF01545"/>
    </source>
</evidence>
<evidence type="ECO:0000256" key="8">
    <source>
        <dbReference type="SAM" id="Phobius"/>
    </source>
</evidence>
<organism evidence="11">
    <name type="scientific">Populus trichocarpa</name>
    <name type="common">Western balsam poplar</name>
    <name type="synonym">Populus balsamifera subsp. trichocarpa</name>
    <dbReference type="NCBI Taxonomy" id="3694"/>
    <lineage>
        <taxon>Eukaryota</taxon>
        <taxon>Viridiplantae</taxon>
        <taxon>Streptophyta</taxon>
        <taxon>Embryophyta</taxon>
        <taxon>Tracheophyta</taxon>
        <taxon>Spermatophyta</taxon>
        <taxon>Magnoliopsida</taxon>
        <taxon>eudicotyledons</taxon>
        <taxon>Gunneridae</taxon>
        <taxon>Pentapetalae</taxon>
        <taxon>rosids</taxon>
        <taxon>fabids</taxon>
        <taxon>Malpighiales</taxon>
        <taxon>Salicaceae</taxon>
        <taxon>Saliceae</taxon>
        <taxon>Populus</taxon>
    </lineage>
</organism>
<dbReference type="PANTHER" id="PTHR43840:SF5">
    <property type="entry name" value="METAL TOLERANCE PROTEIN 11"/>
    <property type="match status" value="1"/>
</dbReference>
<dbReference type="EMBL" id="CM009299">
    <property type="protein sequence ID" value="PNT17841.1"/>
    <property type="molecule type" value="Genomic_DNA"/>
</dbReference>
<evidence type="ECO:0000313" key="12">
    <source>
        <dbReference type="EMBL" id="PNT17841.1"/>
    </source>
</evidence>
<evidence type="ECO:0000256" key="6">
    <source>
        <dbReference type="ARBA" id="ARBA00023065"/>
    </source>
</evidence>
<dbReference type="Pfam" id="PF16916">
    <property type="entry name" value="ZT_dimer"/>
    <property type="match status" value="1"/>
</dbReference>
<dbReference type="PANTHER" id="PTHR43840">
    <property type="entry name" value="MITOCHONDRIAL METAL TRANSPORTER 1-RELATED"/>
    <property type="match status" value="1"/>
</dbReference>
<dbReference type="InterPro" id="IPR036837">
    <property type="entry name" value="Cation_efflux_CTD_sf"/>
</dbReference>
<dbReference type="Gene3D" id="1.20.1510.10">
    <property type="entry name" value="Cation efflux protein transmembrane domain"/>
    <property type="match status" value="1"/>
</dbReference>
<keyword evidence="4 8" id="KW-0812">Transmembrane</keyword>
<dbReference type="HOGENOM" id="CLU_013430_2_3_1"/>
<evidence type="ECO:0000259" key="10">
    <source>
        <dbReference type="Pfam" id="PF16916"/>
    </source>
</evidence>
<feature type="transmembrane region" description="Helical" evidence="8">
    <location>
        <begin position="214"/>
        <end position="237"/>
    </location>
</feature>
<dbReference type="FunFam" id="3.30.70.1350:FF:000001">
    <property type="entry name" value="Metal tolerance protein 11"/>
    <property type="match status" value="1"/>
</dbReference>
<dbReference type="InterPro" id="IPR058533">
    <property type="entry name" value="Cation_efflux_TM"/>
</dbReference>
<dbReference type="FunFam" id="1.20.1510.10:FF:000003">
    <property type="entry name" value="Metal tolerance protein 11"/>
    <property type="match status" value="1"/>
</dbReference>
<feature type="domain" description="Cation efflux protein transmembrane" evidence="9">
    <location>
        <begin position="108"/>
        <end position="300"/>
    </location>
</feature>
<comment type="similarity">
    <text evidence="2">Belongs to the cation diffusion facilitator (CDF) transporter (TC 2.A.4) family. SLC30A subfamily.</text>
</comment>
<protein>
    <submittedName>
        <fullName evidence="11">Mn-specific cation diffusion facilitator transporter</fullName>
    </submittedName>
</protein>
<dbReference type="Gramene" id="Potri.010G211300.1.v4.1">
    <property type="protein sequence ID" value="Potri.010G211300.1.v4.1"/>
    <property type="gene ID" value="Potri.010G211300.v4.1"/>
</dbReference>
<sequence>MLEPVNNENEEELSLLSPNRNGDGSWRLNFNCYQLSPEHKEKKPPRGIHDCYGVLGPEDDVAEFYQQQVEMLKGFNEMDALAERGFIPGMSEEEKEILARSETFAIRISNFANMVLFAAKVYASVRSGSLAIIASTLDSLLDLLSGFILWFTAFSMQTPNPYQYPIGKKRMQPLGILVFASVMATLGLQIILESVRALHSDENDFNLSKEQERWVVGIMLSVTLVKLVLMVYCRSFTNEIVKAYAQDHFFDVITNIIGLIAALMANYMEEWMDPVGAIILALYTIRTWSMTVLENVNSLVGKSATPDYLQKLTYLCWNHHRAIRHIDTVRAYTFGSHYFVEVDIVLPSSMPLQEAHDIGESLQEKLELLPEIERAFVHLDYEYTHKPEHAQSHS</sequence>
<dbReference type="InterPro" id="IPR002524">
    <property type="entry name" value="Cation_efflux"/>
</dbReference>
<evidence type="ECO:0000313" key="13">
    <source>
        <dbReference type="Proteomes" id="UP000006729"/>
    </source>
</evidence>
<dbReference type="GO" id="GO:0010486">
    <property type="term" value="F:manganese:proton antiporter activity"/>
    <property type="evidence" value="ECO:0000318"/>
    <property type="project" value="GO_Central"/>
</dbReference>
<dbReference type="Gene3D" id="3.30.70.1350">
    <property type="entry name" value="Cation efflux protein, cytoplasmic domain"/>
    <property type="match status" value="1"/>
</dbReference>
<dbReference type="Proteomes" id="UP000006729">
    <property type="component" value="Chromosome 10"/>
</dbReference>
<dbReference type="SUPFAM" id="SSF160240">
    <property type="entry name" value="Cation efflux protein cytoplasmic domain-like"/>
    <property type="match status" value="1"/>
</dbReference>
<keyword evidence="3" id="KW-0813">Transport</keyword>
<reference evidence="11" key="2">
    <citation type="journal article" date="2007" name="Proc. Natl. Acad. Sci. U.S.A.">
        <title>A secretory pathway-localized cation diffusion facilitator confers plant manganese tolerance.</title>
        <authorList>
            <person name="Peiter E."/>
            <person name="Montanini B."/>
            <person name="Gobert A."/>
            <person name="Pedas P."/>
            <person name="Husted S."/>
            <person name="Maathuis F.J."/>
            <person name="Blaudez D."/>
            <person name="Chalot M."/>
            <person name="Sanders D."/>
        </authorList>
    </citation>
    <scope>NUCLEOTIDE SEQUENCE</scope>
</reference>
<dbReference type="ExpressionAtlas" id="A4ZUV2">
    <property type="expression patterns" value="baseline and differential"/>
</dbReference>
<dbReference type="GO" id="GO:0012505">
    <property type="term" value="C:endomembrane system"/>
    <property type="evidence" value="ECO:0007669"/>
    <property type="project" value="UniProtKB-SubCell"/>
</dbReference>
<evidence type="ECO:0000313" key="11">
    <source>
        <dbReference type="EMBL" id="ABP68858.1"/>
    </source>
</evidence>
<feature type="transmembrane region" description="Helical" evidence="8">
    <location>
        <begin position="174"/>
        <end position="192"/>
    </location>
</feature>
<feature type="domain" description="Cation efflux protein cytoplasmic" evidence="10">
    <location>
        <begin position="320"/>
        <end position="380"/>
    </location>
</feature>
<dbReference type="InParanoid" id="A4ZUV2"/>
<proteinExistence type="evidence at transcript level"/>
<dbReference type="TCDB" id="2.A.4.5.1">
    <property type="family name" value="the cation diffusion facilitator (cdf) family"/>
</dbReference>
<dbReference type="STRING" id="3694.A4ZUV2"/>
<name>A4ZUV2_POPTR</name>
<evidence type="ECO:0000256" key="3">
    <source>
        <dbReference type="ARBA" id="ARBA00022448"/>
    </source>
</evidence>
<keyword evidence="5 8" id="KW-1133">Transmembrane helix</keyword>
<accession>A4ZUV2</accession>
<keyword evidence="13" id="KW-1185">Reference proteome</keyword>